<gene>
    <name evidence="2" type="ORF">LTRI10_LOCUS5914</name>
</gene>
<protein>
    <submittedName>
        <fullName evidence="2">Uncharacterized protein</fullName>
    </submittedName>
</protein>
<evidence type="ECO:0000313" key="2">
    <source>
        <dbReference type="EMBL" id="CAL1358357.1"/>
    </source>
</evidence>
<name>A0AAV2CPI1_9ROSI</name>
<dbReference type="InterPro" id="IPR038947">
    <property type="entry name" value="At3g27210-like"/>
</dbReference>
<dbReference type="EMBL" id="OZ034813">
    <property type="protein sequence ID" value="CAL1358357.1"/>
    <property type="molecule type" value="Genomic_DNA"/>
</dbReference>
<feature type="region of interest" description="Disordered" evidence="1">
    <location>
        <begin position="94"/>
        <end position="205"/>
    </location>
</feature>
<feature type="compositionally biased region" description="Polar residues" evidence="1">
    <location>
        <begin position="193"/>
        <end position="203"/>
    </location>
</feature>
<dbReference type="Proteomes" id="UP001497516">
    <property type="component" value="Chromosome 1"/>
</dbReference>
<evidence type="ECO:0000313" key="3">
    <source>
        <dbReference type="Proteomes" id="UP001497516"/>
    </source>
</evidence>
<keyword evidence="3" id="KW-1185">Reference proteome</keyword>
<dbReference type="PANTHER" id="PTHR34280">
    <property type="entry name" value="OS01G0920100 PROTEIN"/>
    <property type="match status" value="1"/>
</dbReference>
<dbReference type="PANTHER" id="PTHR34280:SF2">
    <property type="entry name" value="OS01G0920100 PROTEIN"/>
    <property type="match status" value="1"/>
</dbReference>
<sequence length="252" mass="27411">MGSCVSVHKAAGTPESAMKMGVSFGSSKGDKLEKLVVLPESPVKEKLVASAVTVDDLPIKRFHSYGSKEDTFFDSQPWLESDGEDDFHSVRGDFTPSRGSTPVHHSFAMGTPQSNKPVLEVTPPEHSIPEPTPQRNKPVLKVTPPDHSIPEPSPTGKKKKRLSELFQDSMRERSTEDNVSPTKSAEDTPYVSGVNSVCSSERTPNGKAIVEEKWFNKSMQGCLPSLVSCHSFSYRKKKMMSPPAAVAVNGVA</sequence>
<proteinExistence type="predicted"/>
<reference evidence="2 3" key="1">
    <citation type="submission" date="2024-04" db="EMBL/GenBank/DDBJ databases">
        <authorList>
            <person name="Fracassetti M."/>
        </authorList>
    </citation>
    <scope>NUCLEOTIDE SEQUENCE [LARGE SCALE GENOMIC DNA]</scope>
</reference>
<organism evidence="2 3">
    <name type="scientific">Linum trigynum</name>
    <dbReference type="NCBI Taxonomy" id="586398"/>
    <lineage>
        <taxon>Eukaryota</taxon>
        <taxon>Viridiplantae</taxon>
        <taxon>Streptophyta</taxon>
        <taxon>Embryophyta</taxon>
        <taxon>Tracheophyta</taxon>
        <taxon>Spermatophyta</taxon>
        <taxon>Magnoliopsida</taxon>
        <taxon>eudicotyledons</taxon>
        <taxon>Gunneridae</taxon>
        <taxon>Pentapetalae</taxon>
        <taxon>rosids</taxon>
        <taxon>fabids</taxon>
        <taxon>Malpighiales</taxon>
        <taxon>Linaceae</taxon>
        <taxon>Linum</taxon>
    </lineage>
</organism>
<dbReference type="AlphaFoldDB" id="A0AAV2CPI1"/>
<evidence type="ECO:0000256" key="1">
    <source>
        <dbReference type="SAM" id="MobiDB-lite"/>
    </source>
</evidence>
<accession>A0AAV2CPI1</accession>